<organism evidence="1 2">
    <name type="scientific">Fimbriiglobus ruber</name>
    <dbReference type="NCBI Taxonomy" id="1908690"/>
    <lineage>
        <taxon>Bacteria</taxon>
        <taxon>Pseudomonadati</taxon>
        <taxon>Planctomycetota</taxon>
        <taxon>Planctomycetia</taxon>
        <taxon>Gemmatales</taxon>
        <taxon>Gemmataceae</taxon>
        <taxon>Fimbriiglobus</taxon>
    </lineage>
</organism>
<evidence type="ECO:0000313" key="2">
    <source>
        <dbReference type="Proteomes" id="UP000214646"/>
    </source>
</evidence>
<accession>A0A225DS03</accession>
<sequence>MEATADLWAPVRTAFGWVHQAAHILGLEDTPGAVIRTKLGGLLGAMRRHRKGVGDLATGVDHFVKVSRSYWPNLFACYDTPDLPRTNNDLEQAFGSHRYHERRATGRKVASPALVVRGAARLVAGLATRRREITAADLAGADRDRWQQLRAELEERRQRRVERRRFRRDPEEYLKTLEDKLLQSGLLSSVLSN</sequence>
<gene>
    <name evidence="1" type="ORF">FRUB_05295</name>
</gene>
<proteinExistence type="predicted"/>
<dbReference type="AlphaFoldDB" id="A0A225DS03"/>
<comment type="caution">
    <text evidence="1">The sequence shown here is derived from an EMBL/GenBank/DDBJ whole genome shotgun (WGS) entry which is preliminary data.</text>
</comment>
<protein>
    <submittedName>
        <fullName evidence="1">Transposase</fullName>
    </submittedName>
</protein>
<evidence type="ECO:0000313" key="1">
    <source>
        <dbReference type="EMBL" id="OWK40376.1"/>
    </source>
</evidence>
<reference evidence="2" key="1">
    <citation type="submission" date="2017-06" db="EMBL/GenBank/DDBJ databases">
        <title>Genome analysis of Fimbriiglobus ruber SP5, the first member of the order Planctomycetales with confirmed chitinolytic capability.</title>
        <authorList>
            <person name="Ravin N.V."/>
            <person name="Rakitin A.L."/>
            <person name="Ivanova A.A."/>
            <person name="Beletsky A.V."/>
            <person name="Kulichevskaya I.S."/>
            <person name="Mardanov A.V."/>
            <person name="Dedysh S.N."/>
        </authorList>
    </citation>
    <scope>NUCLEOTIDE SEQUENCE [LARGE SCALE GENOMIC DNA]</scope>
    <source>
        <strain evidence="2">SP5</strain>
    </source>
</reference>
<name>A0A225DS03_9BACT</name>
<dbReference type="EMBL" id="NIDE01000008">
    <property type="protein sequence ID" value="OWK40376.1"/>
    <property type="molecule type" value="Genomic_DNA"/>
</dbReference>
<keyword evidence="2" id="KW-1185">Reference proteome</keyword>
<dbReference type="Proteomes" id="UP000214646">
    <property type="component" value="Unassembled WGS sequence"/>
</dbReference>